<feature type="transmembrane region" description="Helical" evidence="7">
    <location>
        <begin position="101"/>
        <end position="120"/>
    </location>
</feature>
<dbReference type="InterPro" id="IPR051907">
    <property type="entry name" value="DoxX-like_oxidoreductase"/>
</dbReference>
<reference evidence="9" key="1">
    <citation type="journal article" date="2019" name="Int. J. Syst. Evol. Microbiol.">
        <title>The Global Catalogue of Microorganisms (GCM) 10K type strain sequencing project: providing services to taxonomists for standard genome sequencing and annotation.</title>
        <authorList>
            <consortium name="The Broad Institute Genomics Platform"/>
            <consortium name="The Broad Institute Genome Sequencing Center for Infectious Disease"/>
            <person name="Wu L."/>
            <person name="Ma J."/>
        </authorList>
    </citation>
    <scope>NUCLEOTIDE SEQUENCE [LARGE SCALE GENOMIC DNA]</scope>
    <source>
        <strain evidence="9">JCM 17110</strain>
    </source>
</reference>
<keyword evidence="5 7" id="KW-1133">Transmembrane helix</keyword>
<keyword evidence="9" id="KW-1185">Reference proteome</keyword>
<dbReference type="InterPro" id="IPR032808">
    <property type="entry name" value="DoxX"/>
</dbReference>
<keyword evidence="4 7" id="KW-0812">Transmembrane</keyword>
<feature type="transmembrane region" description="Helical" evidence="7">
    <location>
        <begin position="46"/>
        <end position="64"/>
    </location>
</feature>
<organism evidence="8 9">
    <name type="scientific">Zobellella aerophila</name>
    <dbReference type="NCBI Taxonomy" id="870480"/>
    <lineage>
        <taxon>Bacteria</taxon>
        <taxon>Pseudomonadati</taxon>
        <taxon>Pseudomonadota</taxon>
        <taxon>Gammaproteobacteria</taxon>
        <taxon>Aeromonadales</taxon>
        <taxon>Aeromonadaceae</taxon>
        <taxon>Zobellella</taxon>
    </lineage>
</organism>
<evidence type="ECO:0000256" key="4">
    <source>
        <dbReference type="ARBA" id="ARBA00022692"/>
    </source>
</evidence>
<proteinExistence type="inferred from homology"/>
<dbReference type="PANTHER" id="PTHR33452:SF1">
    <property type="entry name" value="INNER MEMBRANE PROTEIN YPHA-RELATED"/>
    <property type="match status" value="1"/>
</dbReference>
<feature type="transmembrane region" description="Helical" evidence="7">
    <location>
        <begin position="71"/>
        <end position="89"/>
    </location>
</feature>
<evidence type="ECO:0000313" key="9">
    <source>
        <dbReference type="Proteomes" id="UP001500795"/>
    </source>
</evidence>
<evidence type="ECO:0000256" key="6">
    <source>
        <dbReference type="ARBA" id="ARBA00023136"/>
    </source>
</evidence>
<protein>
    <submittedName>
        <fullName evidence="8">DoxX family protein</fullName>
    </submittedName>
</protein>
<comment type="subcellular location">
    <subcellularLocation>
        <location evidence="1">Cell membrane</location>
        <topology evidence="1">Multi-pass membrane protein</topology>
    </subcellularLocation>
</comment>
<keyword evidence="3" id="KW-1003">Cell membrane</keyword>
<accession>A0ABP6W1C9</accession>
<comment type="caution">
    <text evidence="8">The sequence shown here is derived from an EMBL/GenBank/DDBJ whole genome shotgun (WGS) entry which is preliminary data.</text>
</comment>
<evidence type="ECO:0000256" key="1">
    <source>
        <dbReference type="ARBA" id="ARBA00004651"/>
    </source>
</evidence>
<dbReference type="RefSeq" id="WP_344958019.1">
    <property type="nucleotide sequence ID" value="NZ_BAABCX010000002.1"/>
</dbReference>
<evidence type="ECO:0000256" key="7">
    <source>
        <dbReference type="SAM" id="Phobius"/>
    </source>
</evidence>
<dbReference type="Pfam" id="PF07681">
    <property type="entry name" value="DoxX"/>
    <property type="match status" value="1"/>
</dbReference>
<dbReference type="PANTHER" id="PTHR33452">
    <property type="entry name" value="OXIDOREDUCTASE CATD-RELATED"/>
    <property type="match status" value="1"/>
</dbReference>
<evidence type="ECO:0000256" key="2">
    <source>
        <dbReference type="ARBA" id="ARBA00006679"/>
    </source>
</evidence>
<dbReference type="EMBL" id="BAABCX010000002">
    <property type="protein sequence ID" value="GAA3542208.1"/>
    <property type="molecule type" value="Genomic_DNA"/>
</dbReference>
<evidence type="ECO:0000313" key="8">
    <source>
        <dbReference type="EMBL" id="GAA3542208.1"/>
    </source>
</evidence>
<sequence>MAENPDLGKLILRLTLGVLVLFHGVSKVFGGVSGIENMLVSKDLPAILAYGVYVGEVIAPLMLIIGYYSRVGAALIVVNMLFALGLAHSDQFFMLGDSGGWRLELQGFFLLTAVAVILLGPGKYKWRH</sequence>
<gene>
    <name evidence="8" type="ORF">GCM10022394_22730</name>
</gene>
<comment type="similarity">
    <text evidence="2">Belongs to the DoxX family.</text>
</comment>
<evidence type="ECO:0000256" key="3">
    <source>
        <dbReference type="ARBA" id="ARBA00022475"/>
    </source>
</evidence>
<name>A0ABP6W1C9_9GAMM</name>
<evidence type="ECO:0000256" key="5">
    <source>
        <dbReference type="ARBA" id="ARBA00022989"/>
    </source>
</evidence>
<dbReference type="Proteomes" id="UP001500795">
    <property type="component" value="Unassembled WGS sequence"/>
</dbReference>
<keyword evidence="6 7" id="KW-0472">Membrane</keyword>